<protein>
    <submittedName>
        <fullName evidence="6">Uncharacterized protein</fullName>
    </submittedName>
</protein>
<evidence type="ECO:0000256" key="4">
    <source>
        <dbReference type="ARBA" id="ARBA00022741"/>
    </source>
</evidence>
<proteinExistence type="inferred from homology"/>
<keyword evidence="2" id="KW-0808">Transferase</keyword>
<dbReference type="PANTHER" id="PTHR11088:SF91">
    <property type="entry name" value="ADENYLATE ISOPENTENYLTRANSFERASE 3, CHLOROPLASTIC"/>
    <property type="match status" value="1"/>
</dbReference>
<comment type="similarity">
    <text evidence="1">Belongs to the IPP transferase family.</text>
</comment>
<keyword evidence="4" id="KW-0547">Nucleotide-binding</keyword>
<dbReference type="AlphaFoldDB" id="A0A9Q1KN04"/>
<comment type="caution">
    <text evidence="6">The sequence shown here is derived from an EMBL/GenBank/DDBJ whole genome shotgun (WGS) entry which is preliminary data.</text>
</comment>
<evidence type="ECO:0000256" key="5">
    <source>
        <dbReference type="ARBA" id="ARBA00022840"/>
    </source>
</evidence>
<dbReference type="InterPro" id="IPR039657">
    <property type="entry name" value="Dimethylallyltransferase"/>
</dbReference>
<dbReference type="Pfam" id="PF01715">
    <property type="entry name" value="IPPT"/>
    <property type="match status" value="1"/>
</dbReference>
<evidence type="ECO:0000256" key="3">
    <source>
        <dbReference type="ARBA" id="ARBA00022712"/>
    </source>
</evidence>
<name>A0A9Q1KN04_9CARY</name>
<dbReference type="OrthoDB" id="775260at2759"/>
<evidence type="ECO:0000256" key="2">
    <source>
        <dbReference type="ARBA" id="ARBA00022679"/>
    </source>
</evidence>
<dbReference type="GO" id="GO:0005524">
    <property type="term" value="F:ATP binding"/>
    <property type="evidence" value="ECO:0007669"/>
    <property type="project" value="UniProtKB-KW"/>
</dbReference>
<evidence type="ECO:0000313" key="6">
    <source>
        <dbReference type="EMBL" id="KAJ8445945.1"/>
    </source>
</evidence>
<keyword evidence="7" id="KW-1185">Reference proteome</keyword>
<dbReference type="GO" id="GO:0005739">
    <property type="term" value="C:mitochondrion"/>
    <property type="evidence" value="ECO:0007669"/>
    <property type="project" value="TreeGrafter"/>
</dbReference>
<dbReference type="Gene3D" id="3.40.50.300">
    <property type="entry name" value="P-loop containing nucleotide triphosphate hydrolases"/>
    <property type="match status" value="1"/>
</dbReference>
<dbReference type="GO" id="GO:0006400">
    <property type="term" value="P:tRNA modification"/>
    <property type="evidence" value="ECO:0007669"/>
    <property type="project" value="TreeGrafter"/>
</dbReference>
<gene>
    <name evidence="6" type="ORF">Cgig2_003821</name>
</gene>
<dbReference type="EMBL" id="JAKOGI010000067">
    <property type="protein sequence ID" value="KAJ8445945.1"/>
    <property type="molecule type" value="Genomic_DNA"/>
</dbReference>
<dbReference type="GO" id="GO:0009691">
    <property type="term" value="P:cytokinin biosynthetic process"/>
    <property type="evidence" value="ECO:0007669"/>
    <property type="project" value="UniProtKB-KW"/>
</dbReference>
<evidence type="ECO:0000256" key="1">
    <source>
        <dbReference type="ARBA" id="ARBA00005842"/>
    </source>
</evidence>
<dbReference type="Proteomes" id="UP001153076">
    <property type="component" value="Unassembled WGS sequence"/>
</dbReference>
<dbReference type="SUPFAM" id="SSF52540">
    <property type="entry name" value="P-loop containing nucleoside triphosphate hydrolases"/>
    <property type="match status" value="1"/>
</dbReference>
<sequence>MQVWKQAEPMLRIPTSCMKVEVLNHCWGSREKVVFIMRATGTGKSHLSIDLAARFPAEIINSDKIQFYKGLDIVINKVTKEEQCGIPHHLLGILNPNADFTTKDFCLTATHVTESILRKRNLPIIVGGSNSYIESLVSDPKYGFGFRFDCCFLWVDVSLLVLHGFVSDRVDKMVKAGLVDELEKIYLLKQLKGWDMNWLDATEAFTKRSPDPADRARDKLVARPAVQIVSRFLDSEFGPGFPAKDITSRGMVRSNEQQAVIASANI</sequence>
<dbReference type="PANTHER" id="PTHR11088">
    <property type="entry name" value="TRNA DIMETHYLALLYLTRANSFERASE"/>
    <property type="match status" value="1"/>
</dbReference>
<organism evidence="6 7">
    <name type="scientific">Carnegiea gigantea</name>
    <dbReference type="NCBI Taxonomy" id="171969"/>
    <lineage>
        <taxon>Eukaryota</taxon>
        <taxon>Viridiplantae</taxon>
        <taxon>Streptophyta</taxon>
        <taxon>Embryophyta</taxon>
        <taxon>Tracheophyta</taxon>
        <taxon>Spermatophyta</taxon>
        <taxon>Magnoliopsida</taxon>
        <taxon>eudicotyledons</taxon>
        <taxon>Gunneridae</taxon>
        <taxon>Pentapetalae</taxon>
        <taxon>Caryophyllales</taxon>
        <taxon>Cactineae</taxon>
        <taxon>Cactaceae</taxon>
        <taxon>Cactoideae</taxon>
        <taxon>Echinocereeae</taxon>
        <taxon>Carnegiea</taxon>
    </lineage>
</organism>
<accession>A0A9Q1KN04</accession>
<dbReference type="InterPro" id="IPR027417">
    <property type="entry name" value="P-loop_NTPase"/>
</dbReference>
<dbReference type="GO" id="GO:0052381">
    <property type="term" value="F:tRNA dimethylallyltransferase activity"/>
    <property type="evidence" value="ECO:0007669"/>
    <property type="project" value="TreeGrafter"/>
</dbReference>
<reference evidence="6" key="1">
    <citation type="submission" date="2022-04" db="EMBL/GenBank/DDBJ databases">
        <title>Carnegiea gigantea Genome sequencing and assembly v2.</title>
        <authorList>
            <person name="Copetti D."/>
            <person name="Sanderson M.J."/>
            <person name="Burquez A."/>
            <person name="Wojciechowski M.F."/>
        </authorList>
    </citation>
    <scope>NUCLEOTIDE SEQUENCE</scope>
    <source>
        <strain evidence="6">SGP5-SGP5p</strain>
        <tissue evidence="6">Aerial part</tissue>
    </source>
</reference>
<evidence type="ECO:0000313" key="7">
    <source>
        <dbReference type="Proteomes" id="UP001153076"/>
    </source>
</evidence>
<keyword evidence="5" id="KW-0067">ATP-binding</keyword>
<keyword evidence="3" id="KW-0203">Cytokinin biosynthesis</keyword>